<gene>
    <name evidence="2" type="ORF">KK1_020044</name>
</gene>
<evidence type="ECO:0000256" key="1">
    <source>
        <dbReference type="SAM" id="Coils"/>
    </source>
</evidence>
<reference evidence="2 3" key="1">
    <citation type="journal article" date="2012" name="Nat. Biotechnol.">
        <title>Draft genome sequence of pigeonpea (Cajanus cajan), an orphan legume crop of resource-poor farmers.</title>
        <authorList>
            <person name="Varshney R.K."/>
            <person name="Chen W."/>
            <person name="Li Y."/>
            <person name="Bharti A.K."/>
            <person name="Saxena R.K."/>
            <person name="Schlueter J.A."/>
            <person name="Donoghue M.T."/>
            <person name="Azam S."/>
            <person name="Fan G."/>
            <person name="Whaley A.M."/>
            <person name="Farmer A.D."/>
            <person name="Sheridan J."/>
            <person name="Iwata A."/>
            <person name="Tuteja R."/>
            <person name="Penmetsa R.V."/>
            <person name="Wu W."/>
            <person name="Upadhyaya H.D."/>
            <person name="Yang S.P."/>
            <person name="Shah T."/>
            <person name="Saxena K.B."/>
            <person name="Michael T."/>
            <person name="McCombie W.R."/>
            <person name="Yang B."/>
            <person name="Zhang G."/>
            <person name="Yang H."/>
            <person name="Wang J."/>
            <person name="Spillane C."/>
            <person name="Cook D.R."/>
            <person name="May G.D."/>
            <person name="Xu X."/>
            <person name="Jackson S.A."/>
        </authorList>
    </citation>
    <scope>NUCLEOTIDE SEQUENCE [LARGE SCALE GENOMIC DNA]</scope>
    <source>
        <strain evidence="3">cv. Asha</strain>
    </source>
</reference>
<dbReference type="InterPro" id="IPR021109">
    <property type="entry name" value="Peptidase_aspartic_dom_sf"/>
</dbReference>
<protein>
    <recommendedName>
        <fullName evidence="4">Aspartic peptidase DDI1-type domain-containing protein</fullName>
    </recommendedName>
</protein>
<feature type="non-terminal residue" evidence="2">
    <location>
        <position position="1"/>
    </location>
</feature>
<dbReference type="Gene3D" id="2.40.70.10">
    <property type="entry name" value="Acid Proteases"/>
    <property type="match status" value="1"/>
</dbReference>
<dbReference type="OMA" id="HITHTEA"/>
<dbReference type="AlphaFoldDB" id="A0A151U9B6"/>
<organism evidence="2 3">
    <name type="scientific">Cajanus cajan</name>
    <name type="common">Pigeon pea</name>
    <name type="synonym">Cajanus indicus</name>
    <dbReference type="NCBI Taxonomy" id="3821"/>
    <lineage>
        <taxon>Eukaryota</taxon>
        <taxon>Viridiplantae</taxon>
        <taxon>Streptophyta</taxon>
        <taxon>Embryophyta</taxon>
        <taxon>Tracheophyta</taxon>
        <taxon>Spermatophyta</taxon>
        <taxon>Magnoliopsida</taxon>
        <taxon>eudicotyledons</taxon>
        <taxon>Gunneridae</taxon>
        <taxon>Pentapetalae</taxon>
        <taxon>rosids</taxon>
        <taxon>fabids</taxon>
        <taxon>Fabales</taxon>
        <taxon>Fabaceae</taxon>
        <taxon>Papilionoideae</taxon>
        <taxon>50 kb inversion clade</taxon>
        <taxon>NPAAA clade</taxon>
        <taxon>indigoferoid/millettioid clade</taxon>
        <taxon>Phaseoleae</taxon>
        <taxon>Cajanus</taxon>
    </lineage>
</organism>
<dbReference type="PANTHER" id="PTHR33067">
    <property type="entry name" value="RNA-DIRECTED DNA POLYMERASE-RELATED"/>
    <property type="match status" value="1"/>
</dbReference>
<keyword evidence="3" id="KW-1185">Reference proteome</keyword>
<evidence type="ECO:0008006" key="4">
    <source>
        <dbReference type="Google" id="ProtNLM"/>
    </source>
</evidence>
<evidence type="ECO:0000313" key="3">
    <source>
        <dbReference type="Proteomes" id="UP000075243"/>
    </source>
</evidence>
<evidence type="ECO:0000313" key="2">
    <source>
        <dbReference type="EMBL" id="KYP75838.1"/>
    </source>
</evidence>
<keyword evidence="1" id="KW-0175">Coiled coil</keyword>
<name>A0A151U9B6_CAJCA</name>
<dbReference type="Gramene" id="C.cajan_19476.t">
    <property type="protein sequence ID" value="C.cajan_19476.t"/>
    <property type="gene ID" value="C.cajan_19476"/>
</dbReference>
<sequence>FMQVSITNQKNTEASIRNLEVQIGQLAKQLAKQQSNNFSANTHVNPKEYCQSITTRRGTVIGKGITSSCEEFTISTCSIKKDKERHFARFLDIIKRLQINIPFAEALEQMPSYARFMKELLTKKRKLSEDGTMELEAGCSAIIQKSLPQKSRDPGSFTLPVTIGNLSVGKALLDLGSSINLMPLSMLQRIGDVEVRPTRMTLQLADKSIKYPHGIVEDLLVKVDKFWFPVDFVVMDMEEDSEVPLILGQPFMKTAKVIIDVDDGKLKVRVHGDEVNFNIFEAMKHPNDKKDCFRVDAMDGVCLEAEKKISLATPLEKTLNFDIKAGGEKRKLQLHELEEMRLQAYESSKIYKNKGKSYHDRKIVWRNF</sequence>
<dbReference type="Proteomes" id="UP000075243">
    <property type="component" value="Chromosome 1"/>
</dbReference>
<dbReference type="Pfam" id="PF13650">
    <property type="entry name" value="Asp_protease_2"/>
    <property type="match status" value="1"/>
</dbReference>
<feature type="coiled-coil region" evidence="1">
    <location>
        <begin position="9"/>
        <end position="36"/>
    </location>
</feature>
<dbReference type="EMBL" id="CM003603">
    <property type="protein sequence ID" value="KYP75838.1"/>
    <property type="molecule type" value="Genomic_DNA"/>
</dbReference>
<dbReference type="PANTHER" id="PTHR33067:SF35">
    <property type="entry name" value="ASPARTIC PEPTIDASE DDI1-TYPE DOMAIN-CONTAINING PROTEIN"/>
    <property type="match status" value="1"/>
</dbReference>
<proteinExistence type="predicted"/>
<accession>A0A151U9B6</accession>
<dbReference type="CDD" id="cd00303">
    <property type="entry name" value="retropepsin_like"/>
    <property type="match status" value="1"/>
</dbReference>